<reference evidence="1" key="1">
    <citation type="submission" date="2012-04" db="EMBL/GenBank/DDBJ databases">
        <title>Finished genome of Dactylococcopsis salina PCC 8305.</title>
        <authorList>
            <consortium name="US DOE Joint Genome Institute"/>
            <person name="Gugger M."/>
            <person name="Coursin T."/>
            <person name="Rippka R."/>
            <person name="Tandeau De Marsac N."/>
            <person name="Huntemann M."/>
            <person name="Wei C.-L."/>
            <person name="Han J."/>
            <person name="Detter J.C."/>
            <person name="Han C."/>
            <person name="Tapia R."/>
            <person name="Daligault H."/>
            <person name="Chen A."/>
            <person name="Krypides N."/>
            <person name="Mavromatis K."/>
            <person name="Markowitz V."/>
            <person name="Szeto E."/>
            <person name="Ivanova N."/>
            <person name="Ovchinnikova G."/>
            <person name="Pagani I."/>
            <person name="Pati A."/>
            <person name="Goodwin L."/>
            <person name="Peters L."/>
            <person name="Pitluck S."/>
            <person name="Woyke T."/>
            <person name="Kerfeld C."/>
        </authorList>
    </citation>
    <scope>NUCLEOTIDE SEQUENCE [LARGE SCALE GENOMIC DNA]</scope>
    <source>
        <strain evidence="1">PCC 8305</strain>
    </source>
</reference>
<protein>
    <submittedName>
        <fullName evidence="1">Uncharacterized protein</fullName>
    </submittedName>
</protein>
<keyword evidence="2" id="KW-1185">Reference proteome</keyword>
<proteinExistence type="predicted"/>
<dbReference type="KEGG" id="dsl:Dacsa_1316"/>
<gene>
    <name evidence="1" type="ORF">Dacsa_1316</name>
</gene>
<evidence type="ECO:0000313" key="2">
    <source>
        <dbReference type="Proteomes" id="UP000010482"/>
    </source>
</evidence>
<sequence>MVQYALILKLPETQQEYRYTLDLTRTQENKPEQIFTDEIKERMKTFFEKQTQCEVNQVNLKKMITRWQEDIAEGYKTTQINLNLPSIFISSLKQLQDEGNQEVPHLLPPDLTDIEPKGGAFPDLIFS</sequence>
<dbReference type="eggNOG" id="ENOG5032W9B">
    <property type="taxonomic scope" value="Bacteria"/>
</dbReference>
<accession>K9YSU7</accession>
<dbReference type="AlphaFoldDB" id="K9YSU7"/>
<organism evidence="1 2">
    <name type="scientific">Dactylococcopsis salina (strain PCC 8305)</name>
    <name type="common">Myxobactron salinum</name>
    <dbReference type="NCBI Taxonomy" id="13035"/>
    <lineage>
        <taxon>Bacteria</taxon>
        <taxon>Bacillati</taxon>
        <taxon>Cyanobacteriota</taxon>
        <taxon>Cyanophyceae</taxon>
        <taxon>Nodosilineales</taxon>
        <taxon>Cymatolegaceae</taxon>
        <taxon>Dactylococcopsis</taxon>
    </lineage>
</organism>
<name>K9YSU7_DACS8</name>
<dbReference type="STRING" id="13035.Dacsa_1316"/>
<dbReference type="Proteomes" id="UP000010482">
    <property type="component" value="Chromosome"/>
</dbReference>
<evidence type="ECO:0000313" key="1">
    <source>
        <dbReference type="EMBL" id="AFZ50011.1"/>
    </source>
</evidence>
<dbReference type="OrthoDB" id="495821at2"/>
<dbReference type="RefSeq" id="WP_015229016.1">
    <property type="nucleotide sequence ID" value="NC_019780.1"/>
</dbReference>
<dbReference type="HOGENOM" id="CLU_1925152_0_0_3"/>
<dbReference type="EMBL" id="CP003944">
    <property type="protein sequence ID" value="AFZ50011.1"/>
    <property type="molecule type" value="Genomic_DNA"/>
</dbReference>